<feature type="non-terminal residue" evidence="1">
    <location>
        <position position="59"/>
    </location>
</feature>
<dbReference type="EMBL" id="JAHRHJ020000001">
    <property type="protein sequence ID" value="KAH9329981.1"/>
    <property type="molecule type" value="Genomic_DNA"/>
</dbReference>
<dbReference type="Proteomes" id="UP000824469">
    <property type="component" value="Unassembled WGS sequence"/>
</dbReference>
<sequence>KMQFPLLLMLLFQDGGIVFSIFTGILVYGGSCDDYWAHALCFPCALVQEWREIAAREDA</sequence>
<reference evidence="1 2" key="1">
    <citation type="journal article" date="2021" name="Nat. Plants">
        <title>The Taxus genome provides insights into paclitaxel biosynthesis.</title>
        <authorList>
            <person name="Xiong X."/>
            <person name="Gou J."/>
            <person name="Liao Q."/>
            <person name="Li Y."/>
            <person name="Zhou Q."/>
            <person name="Bi G."/>
            <person name="Li C."/>
            <person name="Du R."/>
            <person name="Wang X."/>
            <person name="Sun T."/>
            <person name="Guo L."/>
            <person name="Liang H."/>
            <person name="Lu P."/>
            <person name="Wu Y."/>
            <person name="Zhang Z."/>
            <person name="Ro D.K."/>
            <person name="Shang Y."/>
            <person name="Huang S."/>
            <person name="Yan J."/>
        </authorList>
    </citation>
    <scope>NUCLEOTIDE SEQUENCE [LARGE SCALE GENOMIC DNA]</scope>
    <source>
        <strain evidence="1">Ta-2019</strain>
    </source>
</reference>
<organism evidence="1 2">
    <name type="scientific">Taxus chinensis</name>
    <name type="common">Chinese yew</name>
    <name type="synonym">Taxus wallichiana var. chinensis</name>
    <dbReference type="NCBI Taxonomy" id="29808"/>
    <lineage>
        <taxon>Eukaryota</taxon>
        <taxon>Viridiplantae</taxon>
        <taxon>Streptophyta</taxon>
        <taxon>Embryophyta</taxon>
        <taxon>Tracheophyta</taxon>
        <taxon>Spermatophyta</taxon>
        <taxon>Pinopsida</taxon>
        <taxon>Pinidae</taxon>
        <taxon>Conifers II</taxon>
        <taxon>Cupressales</taxon>
        <taxon>Taxaceae</taxon>
        <taxon>Taxus</taxon>
    </lineage>
</organism>
<protein>
    <submittedName>
        <fullName evidence="1">Uncharacterized protein</fullName>
    </submittedName>
</protein>
<keyword evidence="2" id="KW-1185">Reference proteome</keyword>
<comment type="caution">
    <text evidence="1">The sequence shown here is derived from an EMBL/GenBank/DDBJ whole genome shotgun (WGS) entry which is preliminary data.</text>
</comment>
<dbReference type="AlphaFoldDB" id="A0AA38GWY0"/>
<gene>
    <name evidence="1" type="ORF">KI387_002089</name>
</gene>
<feature type="non-terminal residue" evidence="1">
    <location>
        <position position="1"/>
    </location>
</feature>
<name>A0AA38GWY0_TAXCH</name>
<evidence type="ECO:0000313" key="1">
    <source>
        <dbReference type="EMBL" id="KAH9329981.1"/>
    </source>
</evidence>
<proteinExistence type="predicted"/>
<accession>A0AA38GWY0</accession>
<evidence type="ECO:0000313" key="2">
    <source>
        <dbReference type="Proteomes" id="UP000824469"/>
    </source>
</evidence>